<name>A0A8B8E4J1_CRAVI</name>
<dbReference type="CDD" id="cd19756">
    <property type="entry name" value="Bbox2"/>
    <property type="match status" value="1"/>
</dbReference>
<dbReference type="InterPro" id="IPR000315">
    <property type="entry name" value="Znf_B-box"/>
</dbReference>
<dbReference type="SMART" id="SM00336">
    <property type="entry name" value="BBOX"/>
    <property type="match status" value="2"/>
</dbReference>
<proteinExistence type="predicted"/>
<dbReference type="GO" id="GO:0061630">
    <property type="term" value="F:ubiquitin protein ligase activity"/>
    <property type="evidence" value="ECO:0007669"/>
    <property type="project" value="TreeGrafter"/>
</dbReference>
<keyword evidence="2" id="KW-0175">Coiled coil</keyword>
<dbReference type="KEGG" id="cvn:111131410"/>
<dbReference type="PANTHER" id="PTHR25462">
    <property type="entry name" value="BONUS, ISOFORM C-RELATED"/>
    <property type="match status" value="1"/>
</dbReference>
<dbReference type="SUPFAM" id="SSF101898">
    <property type="entry name" value="NHL repeat"/>
    <property type="match status" value="1"/>
</dbReference>
<accession>A0A8B8E4J1</accession>
<dbReference type="InterPro" id="IPR011042">
    <property type="entry name" value="6-blade_b-propeller_TolB-like"/>
</dbReference>
<protein>
    <submittedName>
        <fullName evidence="5">E3 ubiquitin-protein ligase TRIM71-like</fullName>
    </submittedName>
</protein>
<dbReference type="Pfam" id="PF00643">
    <property type="entry name" value="zf-B_box"/>
    <property type="match status" value="1"/>
</dbReference>
<dbReference type="AlphaFoldDB" id="A0A8B8E4J1"/>
<keyword evidence="1" id="KW-0862">Zinc</keyword>
<reference evidence="5" key="1">
    <citation type="submission" date="2025-08" db="UniProtKB">
        <authorList>
            <consortium name="RefSeq"/>
        </authorList>
    </citation>
    <scope>IDENTIFICATION</scope>
    <source>
        <tissue evidence="5">Whole sample</tissue>
    </source>
</reference>
<dbReference type="Gene3D" id="2.120.10.30">
    <property type="entry name" value="TolB, C-terminal domain"/>
    <property type="match status" value="1"/>
</dbReference>
<dbReference type="InterPro" id="IPR047153">
    <property type="entry name" value="TRIM45/56/19-like"/>
</dbReference>
<feature type="domain" description="B box-type" evidence="3">
    <location>
        <begin position="60"/>
        <end position="102"/>
    </location>
</feature>
<dbReference type="GO" id="GO:0008270">
    <property type="term" value="F:zinc ion binding"/>
    <property type="evidence" value="ECO:0007669"/>
    <property type="project" value="UniProtKB-KW"/>
</dbReference>
<keyword evidence="4" id="KW-1185">Reference proteome</keyword>
<evidence type="ECO:0000259" key="3">
    <source>
        <dbReference type="PROSITE" id="PS50119"/>
    </source>
</evidence>
<dbReference type="GeneID" id="111131410"/>
<feature type="domain" description="B box-type" evidence="3">
    <location>
        <begin position="8"/>
        <end position="53"/>
    </location>
</feature>
<dbReference type="Gene3D" id="3.30.160.60">
    <property type="entry name" value="Classic Zinc Finger"/>
    <property type="match status" value="1"/>
</dbReference>
<gene>
    <name evidence="5" type="primary">LOC111131410</name>
</gene>
<evidence type="ECO:0000256" key="1">
    <source>
        <dbReference type="PROSITE-ProRule" id="PRU00024"/>
    </source>
</evidence>
<dbReference type="Proteomes" id="UP000694844">
    <property type="component" value="Chromosome 4"/>
</dbReference>
<sequence>MALQSCAQDAMWCDMCESAVVLMHCNTCLINLCKGCVGEHLLEGAKDHKVVRFQDRVSDQHSNKCTSHPDKLSDLFCQDCSQPICSHCIASGGHSNHKIVLLKIIIQERKKILVRDQRVFTRFSLPSYQRFAKKLQIKLMRVEFEYQRTIESITRHGKKRCSEVNKIVSILTSEAMKLKKQQVQRLQQQIRETERQISFIQEAMNQTNDLMDSQSLIAVSSYIPKCHFKQLPEDIQITTPTFEKKELNLIPDHLSLFGSLKTDGVETDFKFIEMPPALWSSPIKDLLEEPKVVSTIETKHPSMLYNVACLGRDTIFTTGNDDVIQRICLKNDNNANFLDFIRTLFVPDFIRTSSGYRPWDIAVNREGNLIYSDRDSGAVLVVKDGKATVLLKSIYWIPLNICTTFSGDLLVIMNSNDHKQTKVVRYSGNTEIQSLQFDEMGQRLYHSDDGHKYITEIQSLQFDEMGQRLYHSYDGHKYITENGNLDICVADCQVGSVVVVDPSGKLRFRYSGVEPTLNNNLFCPRGITTDSQCQLLISDIGNDCIHLTDQDGQFLRYIDCGLEMPWGICTDQNDNLFVAECKSKKVKKIQYQK</sequence>
<feature type="coiled-coil region" evidence="2">
    <location>
        <begin position="176"/>
        <end position="210"/>
    </location>
</feature>
<evidence type="ECO:0000313" key="5">
    <source>
        <dbReference type="RefSeq" id="XP_022334629.1"/>
    </source>
</evidence>
<evidence type="ECO:0000256" key="2">
    <source>
        <dbReference type="SAM" id="Coils"/>
    </source>
</evidence>
<dbReference type="SUPFAM" id="SSF57845">
    <property type="entry name" value="B-box zinc-binding domain"/>
    <property type="match status" value="1"/>
</dbReference>
<keyword evidence="1" id="KW-0479">Metal-binding</keyword>
<evidence type="ECO:0000313" key="4">
    <source>
        <dbReference type="Proteomes" id="UP000694844"/>
    </source>
</evidence>
<dbReference type="PANTHER" id="PTHR25462:SF296">
    <property type="entry name" value="MEIOTIC P26, ISOFORM F"/>
    <property type="match status" value="1"/>
</dbReference>
<organism evidence="4 5">
    <name type="scientific">Crassostrea virginica</name>
    <name type="common">Eastern oyster</name>
    <dbReference type="NCBI Taxonomy" id="6565"/>
    <lineage>
        <taxon>Eukaryota</taxon>
        <taxon>Metazoa</taxon>
        <taxon>Spiralia</taxon>
        <taxon>Lophotrochozoa</taxon>
        <taxon>Mollusca</taxon>
        <taxon>Bivalvia</taxon>
        <taxon>Autobranchia</taxon>
        <taxon>Pteriomorphia</taxon>
        <taxon>Ostreida</taxon>
        <taxon>Ostreoidea</taxon>
        <taxon>Ostreidae</taxon>
        <taxon>Crassostrea</taxon>
    </lineage>
</organism>
<dbReference type="PROSITE" id="PS50119">
    <property type="entry name" value="ZF_BBOX"/>
    <property type="match status" value="2"/>
</dbReference>
<dbReference type="OrthoDB" id="6113710at2759"/>
<dbReference type="RefSeq" id="XP_022334629.1">
    <property type="nucleotide sequence ID" value="XM_022478921.1"/>
</dbReference>
<keyword evidence="1" id="KW-0863">Zinc-finger</keyword>